<dbReference type="PANTHER" id="PTHR30419">
    <property type="entry name" value="HTH-TYPE TRANSCRIPTIONAL REGULATOR YBHD"/>
    <property type="match status" value="1"/>
</dbReference>
<dbReference type="Gene3D" id="3.40.190.290">
    <property type="match status" value="1"/>
</dbReference>
<dbReference type="GO" id="GO:0003677">
    <property type="term" value="F:DNA binding"/>
    <property type="evidence" value="ECO:0007669"/>
    <property type="project" value="UniProtKB-KW"/>
</dbReference>
<dbReference type="AlphaFoldDB" id="A0A840NL48"/>
<accession>A0A840NL48</accession>
<dbReference type="EMBL" id="JACHIV010000001">
    <property type="protein sequence ID" value="MBB5068987.1"/>
    <property type="molecule type" value="Genomic_DNA"/>
</dbReference>
<keyword evidence="4" id="KW-0804">Transcription</keyword>
<dbReference type="GO" id="GO:0005829">
    <property type="term" value="C:cytosol"/>
    <property type="evidence" value="ECO:0007669"/>
    <property type="project" value="TreeGrafter"/>
</dbReference>
<feature type="domain" description="HTH lysR-type" evidence="5">
    <location>
        <begin position="18"/>
        <end position="75"/>
    </location>
</feature>
<sequence>MKRPSPGGTGARLEVAPMDARRLEYFLAVVDHGGFGRAAEALHLAQPSLSQGIAGLERELGVPLFHRVGRGVVLSDAGSELVGPARQVLRDLRSARSAVDSVKGLLRGRVEIATMPSPGVEPLGALTRAFCERHPGVTVGAEAAFTPDEVVQQIKNGSCELGLIGAPEVPNPPGVEVRELEAQEFYLVGDTGLDLPADEPVRPADLAGVRLIASPPGSLMRRIVDDVLAAGVDVRIAAEVAHRTSVLPLVLQGVGSAVLPAGWVPLARRAGARIARIDHPAQLRVSLVGRAAPLTPAASAFRAVAREHRPVDYLASGEPG</sequence>
<dbReference type="Pfam" id="PF00126">
    <property type="entry name" value="HTH_1"/>
    <property type="match status" value="1"/>
</dbReference>
<dbReference type="CDD" id="cd05466">
    <property type="entry name" value="PBP2_LTTR_substrate"/>
    <property type="match status" value="1"/>
</dbReference>
<dbReference type="FunFam" id="1.10.10.10:FF:000001">
    <property type="entry name" value="LysR family transcriptional regulator"/>
    <property type="match status" value="1"/>
</dbReference>
<name>A0A840NL48_9PSEU</name>
<comment type="similarity">
    <text evidence="1">Belongs to the LysR transcriptional regulatory family.</text>
</comment>
<dbReference type="Proteomes" id="UP000580474">
    <property type="component" value="Unassembled WGS sequence"/>
</dbReference>
<organism evidence="6 7">
    <name type="scientific">Saccharopolyspora gloriosae</name>
    <dbReference type="NCBI Taxonomy" id="455344"/>
    <lineage>
        <taxon>Bacteria</taxon>
        <taxon>Bacillati</taxon>
        <taxon>Actinomycetota</taxon>
        <taxon>Actinomycetes</taxon>
        <taxon>Pseudonocardiales</taxon>
        <taxon>Pseudonocardiaceae</taxon>
        <taxon>Saccharopolyspora</taxon>
    </lineage>
</organism>
<evidence type="ECO:0000313" key="7">
    <source>
        <dbReference type="Proteomes" id="UP000580474"/>
    </source>
</evidence>
<dbReference type="PRINTS" id="PR00039">
    <property type="entry name" value="HTHLYSR"/>
</dbReference>
<keyword evidence="7" id="KW-1185">Reference proteome</keyword>
<dbReference type="SUPFAM" id="SSF46785">
    <property type="entry name" value="Winged helix' DNA-binding domain"/>
    <property type="match status" value="1"/>
</dbReference>
<dbReference type="SUPFAM" id="SSF53850">
    <property type="entry name" value="Periplasmic binding protein-like II"/>
    <property type="match status" value="1"/>
</dbReference>
<dbReference type="InterPro" id="IPR036390">
    <property type="entry name" value="WH_DNA-bd_sf"/>
</dbReference>
<dbReference type="InterPro" id="IPR000847">
    <property type="entry name" value="LysR_HTH_N"/>
</dbReference>
<evidence type="ECO:0000313" key="6">
    <source>
        <dbReference type="EMBL" id="MBB5068987.1"/>
    </source>
</evidence>
<dbReference type="RefSeq" id="WP_246456734.1">
    <property type="nucleotide sequence ID" value="NZ_JACHIV010000001.1"/>
</dbReference>
<dbReference type="GO" id="GO:0003700">
    <property type="term" value="F:DNA-binding transcription factor activity"/>
    <property type="evidence" value="ECO:0007669"/>
    <property type="project" value="InterPro"/>
</dbReference>
<protein>
    <submittedName>
        <fullName evidence="6">DNA-binding transcriptional LysR family regulator</fullName>
    </submittedName>
</protein>
<evidence type="ECO:0000256" key="2">
    <source>
        <dbReference type="ARBA" id="ARBA00023015"/>
    </source>
</evidence>
<dbReference type="Pfam" id="PF03466">
    <property type="entry name" value="LysR_substrate"/>
    <property type="match status" value="1"/>
</dbReference>
<dbReference type="InterPro" id="IPR050950">
    <property type="entry name" value="HTH-type_LysR_regulators"/>
</dbReference>
<proteinExistence type="inferred from homology"/>
<dbReference type="InterPro" id="IPR005119">
    <property type="entry name" value="LysR_subst-bd"/>
</dbReference>
<comment type="caution">
    <text evidence="6">The sequence shown here is derived from an EMBL/GenBank/DDBJ whole genome shotgun (WGS) entry which is preliminary data.</text>
</comment>
<dbReference type="Gene3D" id="1.10.10.10">
    <property type="entry name" value="Winged helix-like DNA-binding domain superfamily/Winged helix DNA-binding domain"/>
    <property type="match status" value="1"/>
</dbReference>
<evidence type="ECO:0000256" key="4">
    <source>
        <dbReference type="ARBA" id="ARBA00023163"/>
    </source>
</evidence>
<evidence type="ECO:0000256" key="1">
    <source>
        <dbReference type="ARBA" id="ARBA00009437"/>
    </source>
</evidence>
<keyword evidence="3 6" id="KW-0238">DNA-binding</keyword>
<evidence type="ECO:0000259" key="5">
    <source>
        <dbReference type="PROSITE" id="PS50931"/>
    </source>
</evidence>
<gene>
    <name evidence="6" type="ORF">BJ969_002075</name>
</gene>
<dbReference type="InterPro" id="IPR036388">
    <property type="entry name" value="WH-like_DNA-bd_sf"/>
</dbReference>
<dbReference type="PROSITE" id="PS50931">
    <property type="entry name" value="HTH_LYSR"/>
    <property type="match status" value="1"/>
</dbReference>
<evidence type="ECO:0000256" key="3">
    <source>
        <dbReference type="ARBA" id="ARBA00023125"/>
    </source>
</evidence>
<reference evidence="6 7" key="1">
    <citation type="submission" date="2020-08" db="EMBL/GenBank/DDBJ databases">
        <title>Sequencing the genomes of 1000 actinobacteria strains.</title>
        <authorList>
            <person name="Klenk H.-P."/>
        </authorList>
    </citation>
    <scope>NUCLEOTIDE SEQUENCE [LARGE SCALE GENOMIC DNA]</scope>
    <source>
        <strain evidence="6 7">DSM 45582</strain>
    </source>
</reference>
<keyword evidence="2" id="KW-0805">Transcription regulation</keyword>